<feature type="domain" description="DUF2179" evidence="7">
    <location>
        <begin position="233"/>
        <end position="286"/>
    </location>
</feature>
<dbReference type="Gene3D" id="3.30.70.120">
    <property type="match status" value="1"/>
</dbReference>
<dbReference type="Pfam" id="PF10035">
    <property type="entry name" value="DUF2179"/>
    <property type="match status" value="1"/>
</dbReference>
<dbReference type="GO" id="GO:0005886">
    <property type="term" value="C:plasma membrane"/>
    <property type="evidence" value="ECO:0007669"/>
    <property type="project" value="UniProtKB-SubCell"/>
</dbReference>
<evidence type="ECO:0000313" key="9">
    <source>
        <dbReference type="Proteomes" id="UP000198635"/>
    </source>
</evidence>
<dbReference type="InterPro" id="IPR019264">
    <property type="entry name" value="DUF2179"/>
</dbReference>
<dbReference type="PIRSF" id="PIRSF006483">
    <property type="entry name" value="Membrane_protein_YitT"/>
    <property type="match status" value="1"/>
</dbReference>
<evidence type="ECO:0000256" key="3">
    <source>
        <dbReference type="ARBA" id="ARBA00022692"/>
    </source>
</evidence>
<organism evidence="8 9">
    <name type="scientific">Desulfomicrobium apsheronum</name>
    <dbReference type="NCBI Taxonomy" id="52560"/>
    <lineage>
        <taxon>Bacteria</taxon>
        <taxon>Pseudomonadati</taxon>
        <taxon>Thermodesulfobacteriota</taxon>
        <taxon>Desulfovibrionia</taxon>
        <taxon>Desulfovibrionales</taxon>
        <taxon>Desulfomicrobiaceae</taxon>
        <taxon>Desulfomicrobium</taxon>
    </lineage>
</organism>
<dbReference type="InterPro" id="IPR051461">
    <property type="entry name" value="UPF0750_membrane"/>
</dbReference>
<dbReference type="InterPro" id="IPR015867">
    <property type="entry name" value="N-reg_PII/ATP_PRibTrfase_C"/>
</dbReference>
<feature type="transmembrane region" description="Helical" evidence="6">
    <location>
        <begin position="58"/>
        <end position="84"/>
    </location>
</feature>
<evidence type="ECO:0000256" key="5">
    <source>
        <dbReference type="ARBA" id="ARBA00023136"/>
    </source>
</evidence>
<dbReference type="Pfam" id="PF02588">
    <property type="entry name" value="YitT_membrane"/>
    <property type="match status" value="1"/>
</dbReference>
<feature type="transmembrane region" description="Helical" evidence="6">
    <location>
        <begin position="149"/>
        <end position="166"/>
    </location>
</feature>
<sequence>MSGTNPLKPATKRFELAYSIRWNLFLITSGALLCAFAMKGIAIPQQFIPGGFFGVGALIYYSTGWLTPGILFFLINLPAFILGWYKLSPRFVLYSLYGLVVMTVAFELMNVTVEIHDQFYAAVACGVLNGLGGGLILRSLGSGGGLDILAVYLFQNYNIGVGKVYFGFNLGLFLLCLTIMPVDLVIVSLILVFISSVMVEQTLSLFSQRKVVFIISDHSEAISQSILDSLKQSATFLKGMGAFSKREKNVLMTVVNNIQLKKLEEITFTHDPQALFIVENTFTVLGSSFSKRKIY</sequence>
<dbReference type="AlphaFoldDB" id="A0A1I3TXS0"/>
<evidence type="ECO:0000313" key="8">
    <source>
        <dbReference type="EMBL" id="SFJ75480.1"/>
    </source>
</evidence>
<reference evidence="9" key="1">
    <citation type="submission" date="2016-10" db="EMBL/GenBank/DDBJ databases">
        <authorList>
            <person name="Varghese N."/>
            <person name="Submissions S."/>
        </authorList>
    </citation>
    <scope>NUCLEOTIDE SEQUENCE [LARGE SCALE GENOMIC DNA]</scope>
    <source>
        <strain evidence="9">DSM 5918</strain>
    </source>
</reference>
<dbReference type="RefSeq" id="WP_092374046.1">
    <property type="nucleotide sequence ID" value="NZ_FORX01000006.1"/>
</dbReference>
<keyword evidence="5 6" id="KW-0472">Membrane</keyword>
<protein>
    <submittedName>
        <fullName evidence="8">Uncharacterized membrane-anchored protein YitT, contains DUF161 and DUF2179 domains</fullName>
    </submittedName>
</protein>
<dbReference type="PANTHER" id="PTHR33545">
    <property type="entry name" value="UPF0750 MEMBRANE PROTEIN YITT-RELATED"/>
    <property type="match status" value="1"/>
</dbReference>
<dbReference type="STRING" id="52560.SAMN04488082_106149"/>
<dbReference type="CDD" id="cd16380">
    <property type="entry name" value="YitT_C"/>
    <property type="match status" value="1"/>
</dbReference>
<evidence type="ECO:0000259" key="7">
    <source>
        <dbReference type="Pfam" id="PF10035"/>
    </source>
</evidence>
<feature type="transmembrane region" description="Helical" evidence="6">
    <location>
        <begin position="172"/>
        <end position="199"/>
    </location>
</feature>
<evidence type="ECO:0000256" key="1">
    <source>
        <dbReference type="ARBA" id="ARBA00004651"/>
    </source>
</evidence>
<feature type="transmembrane region" description="Helical" evidence="6">
    <location>
        <begin position="91"/>
        <end position="113"/>
    </location>
</feature>
<keyword evidence="4 6" id="KW-1133">Transmembrane helix</keyword>
<name>A0A1I3TXS0_9BACT</name>
<evidence type="ECO:0000256" key="2">
    <source>
        <dbReference type="ARBA" id="ARBA00022475"/>
    </source>
</evidence>
<comment type="subcellular location">
    <subcellularLocation>
        <location evidence="1">Cell membrane</location>
        <topology evidence="1">Multi-pass membrane protein</topology>
    </subcellularLocation>
</comment>
<keyword evidence="3 6" id="KW-0812">Transmembrane</keyword>
<accession>A0A1I3TXS0</accession>
<dbReference type="OrthoDB" id="5401948at2"/>
<dbReference type="PANTHER" id="PTHR33545:SF5">
    <property type="entry name" value="UPF0750 MEMBRANE PROTEIN YITT"/>
    <property type="match status" value="1"/>
</dbReference>
<feature type="transmembrane region" description="Helical" evidence="6">
    <location>
        <begin position="119"/>
        <end position="137"/>
    </location>
</feature>
<gene>
    <name evidence="8" type="ORF">SAMN04488082_106149</name>
</gene>
<evidence type="ECO:0000256" key="6">
    <source>
        <dbReference type="SAM" id="Phobius"/>
    </source>
</evidence>
<proteinExistence type="predicted"/>
<feature type="transmembrane region" description="Helical" evidence="6">
    <location>
        <begin position="20"/>
        <end position="38"/>
    </location>
</feature>
<dbReference type="EMBL" id="FORX01000006">
    <property type="protein sequence ID" value="SFJ75480.1"/>
    <property type="molecule type" value="Genomic_DNA"/>
</dbReference>
<evidence type="ECO:0000256" key="4">
    <source>
        <dbReference type="ARBA" id="ARBA00022989"/>
    </source>
</evidence>
<dbReference type="InterPro" id="IPR003740">
    <property type="entry name" value="YitT"/>
</dbReference>
<keyword evidence="9" id="KW-1185">Reference proteome</keyword>
<keyword evidence="2" id="KW-1003">Cell membrane</keyword>
<dbReference type="Proteomes" id="UP000198635">
    <property type="component" value="Unassembled WGS sequence"/>
</dbReference>